<dbReference type="EMBL" id="QUTI01027991">
    <property type="protein sequence ID" value="RLO04923.1"/>
    <property type="molecule type" value="Genomic_DNA"/>
</dbReference>
<reference evidence="1 2" key="1">
    <citation type="journal article" date="2018" name="J. Invertebr. Pathol.">
        <title>New genotyping method for the causative agent of crayfish plague (Aphanomyces astaci) based on whole genome data.</title>
        <authorList>
            <person name="Minardi D."/>
            <person name="Studholme D.J."/>
            <person name="van der Giezen M."/>
            <person name="Pretto T."/>
            <person name="Oidtmann B."/>
        </authorList>
    </citation>
    <scope>NUCLEOTIDE SEQUENCE [LARGE SCALE GENOMIC DNA]</scope>
    <source>
        <strain evidence="1 2">KB13</strain>
    </source>
</reference>
<gene>
    <name evidence="1" type="ORF">DYB28_004721</name>
</gene>
<dbReference type="Proteomes" id="UP000275652">
    <property type="component" value="Unassembled WGS sequence"/>
</dbReference>
<sequence>MSVNARAISELHSSLQSQASATALLQTALHSYEDRVFREVERLSSHVQVLGRLLHEQLPAPPAYSDDTRPCLEALRQENQLLHERVSSLVHDNTLLQDRVLLLEARIDRLNLDLSSRLAQALIPAPEPSSRYPFLLPSELTALLTKMSSNMADVKE</sequence>
<evidence type="ECO:0000313" key="2">
    <source>
        <dbReference type="Proteomes" id="UP000275652"/>
    </source>
</evidence>
<comment type="caution">
    <text evidence="1">The sequence shown here is derived from an EMBL/GenBank/DDBJ whole genome shotgun (WGS) entry which is preliminary data.</text>
</comment>
<feature type="non-terminal residue" evidence="1">
    <location>
        <position position="156"/>
    </location>
</feature>
<proteinExistence type="predicted"/>
<accession>A0A9X8DW69</accession>
<protein>
    <submittedName>
        <fullName evidence="1">Uncharacterized protein</fullName>
    </submittedName>
</protein>
<organism evidence="1 2">
    <name type="scientific">Aphanomyces astaci</name>
    <name type="common">Crayfish plague agent</name>
    <dbReference type="NCBI Taxonomy" id="112090"/>
    <lineage>
        <taxon>Eukaryota</taxon>
        <taxon>Sar</taxon>
        <taxon>Stramenopiles</taxon>
        <taxon>Oomycota</taxon>
        <taxon>Saprolegniomycetes</taxon>
        <taxon>Saprolegniales</taxon>
        <taxon>Verrucalvaceae</taxon>
        <taxon>Aphanomyces</taxon>
    </lineage>
</organism>
<dbReference type="AlphaFoldDB" id="A0A9X8DW69"/>
<name>A0A9X8DW69_APHAT</name>
<evidence type="ECO:0000313" key="1">
    <source>
        <dbReference type="EMBL" id="RLO04923.1"/>
    </source>
</evidence>